<proteinExistence type="predicted"/>
<feature type="signal peptide" evidence="1">
    <location>
        <begin position="1"/>
        <end position="22"/>
    </location>
</feature>
<feature type="chain" id="PRO_5020638189" description="Lipoprotein" evidence="1">
    <location>
        <begin position="23"/>
        <end position="178"/>
    </location>
</feature>
<evidence type="ECO:0008006" key="4">
    <source>
        <dbReference type="Google" id="ProtNLM"/>
    </source>
</evidence>
<name>A0A4R9J5H3_9LEPT</name>
<dbReference type="AlphaFoldDB" id="A0A4R9J5H3"/>
<dbReference type="EMBL" id="RQFY01000006">
    <property type="protein sequence ID" value="TGL32574.1"/>
    <property type="molecule type" value="Genomic_DNA"/>
</dbReference>
<organism evidence="2 3">
    <name type="scientific">Leptospira koniambonensis</name>
    <dbReference type="NCBI Taxonomy" id="2484950"/>
    <lineage>
        <taxon>Bacteria</taxon>
        <taxon>Pseudomonadati</taxon>
        <taxon>Spirochaetota</taxon>
        <taxon>Spirochaetia</taxon>
        <taxon>Leptospirales</taxon>
        <taxon>Leptospiraceae</taxon>
        <taxon>Leptospira</taxon>
    </lineage>
</organism>
<keyword evidence="1" id="KW-0732">Signal</keyword>
<keyword evidence="3" id="KW-1185">Reference proteome</keyword>
<evidence type="ECO:0000256" key="1">
    <source>
        <dbReference type="SAM" id="SignalP"/>
    </source>
</evidence>
<dbReference type="RefSeq" id="WP_135615978.1">
    <property type="nucleotide sequence ID" value="NZ_RQFY01000006.1"/>
</dbReference>
<evidence type="ECO:0000313" key="2">
    <source>
        <dbReference type="EMBL" id="TGL32574.1"/>
    </source>
</evidence>
<reference evidence="2" key="1">
    <citation type="journal article" date="2019" name="PLoS Negl. Trop. Dis.">
        <title>Revisiting the worldwide diversity of Leptospira species in the environment.</title>
        <authorList>
            <person name="Vincent A.T."/>
            <person name="Schiettekatte O."/>
            <person name="Bourhy P."/>
            <person name="Veyrier F.J."/>
            <person name="Picardeau M."/>
        </authorList>
    </citation>
    <scope>NUCLEOTIDE SEQUENCE [LARGE SCALE GENOMIC DNA]</scope>
    <source>
        <strain evidence="2">201800265</strain>
    </source>
</reference>
<sequence length="178" mass="20158">MKHFIVSLLILLFLSNCGTLQLSEPKIASFDEKASDVKNRVLIVETNASLVRLNGQNPPKLNDNEKTYSLSGIFFVTPGEYDAELDFFDFKRRLGGGLMPLRIQAKKGEAIILCPEIEMNILSSNKWRPFYVRLADYHDLFKTVFMKDIGSDHNVLIFDKLCSEVAAPLKEYGKALPK</sequence>
<gene>
    <name evidence="2" type="ORF">EHQ52_14930</name>
</gene>
<accession>A0A4R9J5H3</accession>
<protein>
    <recommendedName>
        <fullName evidence="4">Lipoprotein</fullName>
    </recommendedName>
</protein>
<comment type="caution">
    <text evidence="2">The sequence shown here is derived from an EMBL/GenBank/DDBJ whole genome shotgun (WGS) entry which is preliminary data.</text>
</comment>
<evidence type="ECO:0000313" key="3">
    <source>
        <dbReference type="Proteomes" id="UP000297871"/>
    </source>
</evidence>
<dbReference type="Proteomes" id="UP000297871">
    <property type="component" value="Unassembled WGS sequence"/>
</dbReference>